<reference evidence="3" key="2">
    <citation type="submission" date="2020-09" db="EMBL/GenBank/DDBJ databases">
        <authorList>
            <person name="Sun Q."/>
            <person name="Ohkuma M."/>
        </authorList>
    </citation>
    <scope>NUCLEOTIDE SEQUENCE</scope>
    <source>
        <strain evidence="3">JCM 3086</strain>
    </source>
</reference>
<evidence type="ECO:0000259" key="2">
    <source>
        <dbReference type="Pfam" id="PF00296"/>
    </source>
</evidence>
<evidence type="ECO:0000313" key="4">
    <source>
        <dbReference type="Proteomes" id="UP000657574"/>
    </source>
</evidence>
<reference evidence="3" key="1">
    <citation type="journal article" date="2014" name="Int. J. Syst. Evol. Microbiol.">
        <title>Complete genome sequence of Corynebacterium casei LMG S-19264T (=DSM 44701T), isolated from a smear-ripened cheese.</title>
        <authorList>
            <consortium name="US DOE Joint Genome Institute (JGI-PGF)"/>
            <person name="Walter F."/>
            <person name="Albersmeier A."/>
            <person name="Kalinowski J."/>
            <person name="Ruckert C."/>
        </authorList>
    </citation>
    <scope>NUCLEOTIDE SEQUENCE</scope>
    <source>
        <strain evidence="3">JCM 3086</strain>
    </source>
</reference>
<dbReference type="PANTHER" id="PTHR43244:SF1">
    <property type="entry name" value="5,10-METHYLENETETRAHYDROMETHANOPTERIN REDUCTASE"/>
    <property type="match status" value="1"/>
</dbReference>
<sequence>MTHLGVVFRPQLPPERLRTLARLADDTGLEELWLWEDCFLEGGISAASAALAWTERVRIGVGLLPVPLRNVAVTAMETATLHRLFPGRVMVGVGHGVQDWMGQVGARAESPLTLLREHLDALRALLSGERLTVDGRYVKLDGVALDWPPQEPVAVFAGATGPRTLRLSGEAADGTILTASTSADGVRRARRLIDEGRDTAGRSGSHQVVVYLLTATGPDAAPRLRAELAAEGVESVPDLGAAGDAGAIAKAVQRLADAGADSVVLQPTADEPDPEGFLRFAAQEVRPLVP</sequence>
<dbReference type="Proteomes" id="UP000657574">
    <property type="component" value="Unassembled WGS sequence"/>
</dbReference>
<proteinExistence type="predicted"/>
<dbReference type="AlphaFoldDB" id="A0A917NLD1"/>
<feature type="domain" description="Luciferase-like" evidence="2">
    <location>
        <begin position="13"/>
        <end position="222"/>
    </location>
</feature>
<dbReference type="Gene3D" id="3.20.20.30">
    <property type="entry name" value="Luciferase-like domain"/>
    <property type="match status" value="1"/>
</dbReference>
<gene>
    <name evidence="3" type="ORF">GCM10010121_019560</name>
</gene>
<evidence type="ECO:0000256" key="1">
    <source>
        <dbReference type="ARBA" id="ARBA00023002"/>
    </source>
</evidence>
<dbReference type="CDD" id="cd01097">
    <property type="entry name" value="Tetrahydromethanopterin_reductase"/>
    <property type="match status" value="1"/>
</dbReference>
<organism evidence="3 4">
    <name type="scientific">Streptomyces brasiliensis</name>
    <dbReference type="NCBI Taxonomy" id="1954"/>
    <lineage>
        <taxon>Bacteria</taxon>
        <taxon>Bacillati</taxon>
        <taxon>Actinomycetota</taxon>
        <taxon>Actinomycetes</taxon>
        <taxon>Kitasatosporales</taxon>
        <taxon>Streptomycetaceae</taxon>
        <taxon>Streptomyces</taxon>
    </lineage>
</organism>
<dbReference type="Pfam" id="PF00296">
    <property type="entry name" value="Bac_luciferase"/>
    <property type="match status" value="1"/>
</dbReference>
<keyword evidence="1" id="KW-0560">Oxidoreductase</keyword>
<dbReference type="PANTHER" id="PTHR43244">
    <property type="match status" value="1"/>
</dbReference>
<protein>
    <submittedName>
        <fullName evidence="3">Oxidoreductase</fullName>
    </submittedName>
</protein>
<dbReference type="InterPro" id="IPR011251">
    <property type="entry name" value="Luciferase-like_dom"/>
</dbReference>
<name>A0A917NLD1_9ACTN</name>
<comment type="caution">
    <text evidence="3">The sequence shown here is derived from an EMBL/GenBank/DDBJ whole genome shotgun (WGS) entry which is preliminary data.</text>
</comment>
<dbReference type="GO" id="GO:0016705">
    <property type="term" value="F:oxidoreductase activity, acting on paired donors, with incorporation or reduction of molecular oxygen"/>
    <property type="evidence" value="ECO:0007669"/>
    <property type="project" value="InterPro"/>
</dbReference>
<dbReference type="InterPro" id="IPR050564">
    <property type="entry name" value="F420-G6PD/mer"/>
</dbReference>
<dbReference type="SUPFAM" id="SSF51679">
    <property type="entry name" value="Bacterial luciferase-like"/>
    <property type="match status" value="1"/>
</dbReference>
<keyword evidence="4" id="KW-1185">Reference proteome</keyword>
<dbReference type="InterPro" id="IPR036661">
    <property type="entry name" value="Luciferase-like_sf"/>
</dbReference>
<dbReference type="RefSeq" id="WP_189310703.1">
    <property type="nucleotide sequence ID" value="NZ_BMQA01000005.1"/>
</dbReference>
<dbReference type="EMBL" id="BMQA01000005">
    <property type="protein sequence ID" value="GGJ09311.1"/>
    <property type="molecule type" value="Genomic_DNA"/>
</dbReference>
<accession>A0A917NLD1</accession>
<evidence type="ECO:0000313" key="3">
    <source>
        <dbReference type="EMBL" id="GGJ09311.1"/>
    </source>
</evidence>